<keyword evidence="9" id="KW-0472">Membrane</keyword>
<dbReference type="PROSITE" id="PS50109">
    <property type="entry name" value="HIS_KIN"/>
    <property type="match status" value="1"/>
</dbReference>
<dbReference type="Gene3D" id="1.10.287.130">
    <property type="match status" value="1"/>
</dbReference>
<protein>
    <recommendedName>
        <fullName evidence="2">histidine kinase</fullName>
        <ecNumber evidence="2">2.7.13.3</ecNumber>
    </recommendedName>
</protein>
<dbReference type="SUPFAM" id="SSF55874">
    <property type="entry name" value="ATPase domain of HSP90 chaperone/DNA topoisomerase II/histidine kinase"/>
    <property type="match status" value="1"/>
</dbReference>
<organism evidence="11 12">
    <name type="scientific">Duganella aceris</name>
    <dbReference type="NCBI Taxonomy" id="2703883"/>
    <lineage>
        <taxon>Bacteria</taxon>
        <taxon>Pseudomonadati</taxon>
        <taxon>Pseudomonadota</taxon>
        <taxon>Betaproteobacteria</taxon>
        <taxon>Burkholderiales</taxon>
        <taxon>Oxalobacteraceae</taxon>
        <taxon>Telluria group</taxon>
        <taxon>Duganella</taxon>
    </lineage>
</organism>
<keyword evidence="6 11" id="KW-0418">Kinase</keyword>
<keyword evidence="12" id="KW-1185">Reference proteome</keyword>
<dbReference type="Pfam" id="PF16927">
    <property type="entry name" value="HisKA_7TM"/>
    <property type="match status" value="1"/>
</dbReference>
<evidence type="ECO:0000256" key="4">
    <source>
        <dbReference type="ARBA" id="ARBA00022679"/>
    </source>
</evidence>
<dbReference type="Gene3D" id="3.30.565.10">
    <property type="entry name" value="Histidine kinase-like ATPase, C-terminal domain"/>
    <property type="match status" value="1"/>
</dbReference>
<evidence type="ECO:0000313" key="12">
    <source>
        <dbReference type="Proteomes" id="UP000666369"/>
    </source>
</evidence>
<comment type="catalytic activity">
    <reaction evidence="1">
        <text>ATP + protein L-histidine = ADP + protein N-phospho-L-histidine.</text>
        <dbReference type="EC" id="2.7.13.3"/>
    </reaction>
</comment>
<feature type="transmembrane region" description="Helical" evidence="9">
    <location>
        <begin position="6"/>
        <end position="22"/>
    </location>
</feature>
<reference evidence="12" key="2">
    <citation type="submission" date="2023-07" db="EMBL/GenBank/DDBJ databases">
        <title>Duganella aceri sp. nov., isolated from tree sap.</title>
        <authorList>
            <person name="Kim I.S."/>
        </authorList>
    </citation>
    <scope>NUCLEOTIDE SEQUENCE [LARGE SCALE GENOMIC DNA]</scope>
    <source>
        <strain evidence="12">SAP-35</strain>
    </source>
</reference>
<dbReference type="InterPro" id="IPR031621">
    <property type="entry name" value="HisKA_7TM"/>
</dbReference>
<evidence type="ECO:0000256" key="2">
    <source>
        <dbReference type="ARBA" id="ARBA00012438"/>
    </source>
</evidence>
<dbReference type="SUPFAM" id="SSF47384">
    <property type="entry name" value="Homodimeric domain of signal transducing histidine kinase"/>
    <property type="match status" value="1"/>
</dbReference>
<evidence type="ECO:0000256" key="6">
    <source>
        <dbReference type="ARBA" id="ARBA00022777"/>
    </source>
</evidence>
<reference evidence="11 12" key="1">
    <citation type="submission" date="2020-01" db="EMBL/GenBank/DDBJ databases">
        <authorList>
            <person name="Lee S.D."/>
        </authorList>
    </citation>
    <scope>NUCLEOTIDE SEQUENCE [LARGE SCALE GENOMIC DNA]</scope>
    <source>
        <strain evidence="11 12">SAP-35</strain>
    </source>
</reference>
<feature type="transmembrane region" description="Helical" evidence="9">
    <location>
        <begin position="29"/>
        <end position="50"/>
    </location>
</feature>
<gene>
    <name evidence="11" type="ORF">GW587_25625</name>
</gene>
<evidence type="ECO:0000259" key="10">
    <source>
        <dbReference type="PROSITE" id="PS50109"/>
    </source>
</evidence>
<dbReference type="InterPro" id="IPR003661">
    <property type="entry name" value="HisK_dim/P_dom"/>
</dbReference>
<dbReference type="GO" id="GO:0016301">
    <property type="term" value="F:kinase activity"/>
    <property type="evidence" value="ECO:0007669"/>
    <property type="project" value="UniProtKB-KW"/>
</dbReference>
<dbReference type="EC" id="2.7.13.3" evidence="2"/>
<dbReference type="EMBL" id="JAADJT010000013">
    <property type="protein sequence ID" value="NGZ87625.1"/>
    <property type="molecule type" value="Genomic_DNA"/>
</dbReference>
<dbReference type="InterPro" id="IPR036890">
    <property type="entry name" value="HATPase_C_sf"/>
</dbReference>
<evidence type="ECO:0000256" key="1">
    <source>
        <dbReference type="ARBA" id="ARBA00000085"/>
    </source>
</evidence>
<keyword evidence="7" id="KW-0067">ATP-binding</keyword>
<dbReference type="CDD" id="cd00075">
    <property type="entry name" value="HATPase"/>
    <property type="match status" value="1"/>
</dbReference>
<evidence type="ECO:0000256" key="8">
    <source>
        <dbReference type="ARBA" id="ARBA00023012"/>
    </source>
</evidence>
<dbReference type="PRINTS" id="PR00344">
    <property type="entry name" value="BCTRLSENSOR"/>
</dbReference>
<dbReference type="CDD" id="cd00082">
    <property type="entry name" value="HisKA"/>
    <property type="match status" value="1"/>
</dbReference>
<dbReference type="SMART" id="SM00387">
    <property type="entry name" value="HATPase_c"/>
    <property type="match status" value="1"/>
</dbReference>
<evidence type="ECO:0000313" key="11">
    <source>
        <dbReference type="EMBL" id="NGZ87625.1"/>
    </source>
</evidence>
<feature type="transmembrane region" description="Helical" evidence="9">
    <location>
        <begin position="134"/>
        <end position="152"/>
    </location>
</feature>
<feature type="transmembrane region" description="Helical" evidence="9">
    <location>
        <begin position="65"/>
        <end position="86"/>
    </location>
</feature>
<dbReference type="PANTHER" id="PTHR43065">
    <property type="entry name" value="SENSOR HISTIDINE KINASE"/>
    <property type="match status" value="1"/>
</dbReference>
<proteinExistence type="predicted"/>
<dbReference type="RefSeq" id="WP_166107741.1">
    <property type="nucleotide sequence ID" value="NZ_JAADJT010000013.1"/>
</dbReference>
<keyword evidence="4" id="KW-0808">Transferase</keyword>
<dbReference type="InterPro" id="IPR003594">
    <property type="entry name" value="HATPase_dom"/>
</dbReference>
<feature type="transmembrane region" description="Helical" evidence="9">
    <location>
        <begin position="98"/>
        <end position="122"/>
    </location>
</feature>
<dbReference type="InterPro" id="IPR004358">
    <property type="entry name" value="Sig_transdc_His_kin-like_C"/>
</dbReference>
<dbReference type="Pfam" id="PF02518">
    <property type="entry name" value="HATPase_c"/>
    <property type="match status" value="1"/>
</dbReference>
<keyword evidence="3" id="KW-0597">Phosphoprotein</keyword>
<evidence type="ECO:0000256" key="3">
    <source>
        <dbReference type="ARBA" id="ARBA00022553"/>
    </source>
</evidence>
<keyword evidence="9" id="KW-0812">Transmembrane</keyword>
<comment type="caution">
    <text evidence="11">The sequence shown here is derived from an EMBL/GenBank/DDBJ whole genome shotgun (WGS) entry which is preliminary data.</text>
</comment>
<sequence>MHSLLPAVVSLLFLCYGAYVLHSRGVSRISLTFFMLCVTTFCWQFTWAVLFQTEDEHEARSLAKLGYLLILFLPTTLYHFIAELTAQRGERRWVELSYLVAGLLGVILVSSDWMVAGVYAYFFGFYPKAGPLHPLHLAQTGLVVGRGLWLLYRRQAQAVSTEKTRLRYCLVSLLIYFFASVDYLCNYGVQFYPPGVLFVATSLGLIAQAMVRHNLLADPMEVAATIAHEMRTPLATIRNQSRILAKCLPDLLAGYQSAVEHRHIDAVLPAAQLDYLSKLSHYIEAEISRSNFIVDMMLASARAGALSRSDFSNHSIKKCVDEALASYPFESSMRDKVVVRGGEDFTFFGSDVLLVYVLYNLFKNALHAIKSAGQGELEIEFFTSGTHKQLLVTDTGSGIPSDVLPHVFEPFYSTRHHGGGTGMGLAFCRRVITAFGGQIHCESLAGKYTRFSLSFPLKPQIPIWVGAAME</sequence>
<keyword evidence="5" id="KW-0547">Nucleotide-binding</keyword>
<dbReference type="PANTHER" id="PTHR43065:SF10">
    <property type="entry name" value="PEROXIDE STRESS-ACTIVATED HISTIDINE KINASE MAK3"/>
    <property type="match status" value="1"/>
</dbReference>
<dbReference type="InterPro" id="IPR036097">
    <property type="entry name" value="HisK_dim/P_sf"/>
</dbReference>
<name>A0ABX0FSH6_9BURK</name>
<keyword evidence="9" id="KW-1133">Transmembrane helix</keyword>
<feature type="domain" description="Histidine kinase" evidence="10">
    <location>
        <begin position="225"/>
        <end position="459"/>
    </location>
</feature>
<accession>A0ABX0FSH6</accession>
<evidence type="ECO:0000256" key="9">
    <source>
        <dbReference type="SAM" id="Phobius"/>
    </source>
</evidence>
<evidence type="ECO:0000256" key="5">
    <source>
        <dbReference type="ARBA" id="ARBA00022741"/>
    </source>
</evidence>
<dbReference type="Proteomes" id="UP000666369">
    <property type="component" value="Unassembled WGS sequence"/>
</dbReference>
<evidence type="ECO:0000256" key="7">
    <source>
        <dbReference type="ARBA" id="ARBA00022840"/>
    </source>
</evidence>
<keyword evidence="8" id="KW-0902">Two-component regulatory system</keyword>
<feature type="transmembrane region" description="Helical" evidence="9">
    <location>
        <begin position="164"/>
        <end position="185"/>
    </location>
</feature>
<dbReference type="InterPro" id="IPR005467">
    <property type="entry name" value="His_kinase_dom"/>
</dbReference>